<keyword evidence="1" id="KW-0175">Coiled coil</keyword>
<feature type="coiled-coil region" evidence="1">
    <location>
        <begin position="69"/>
        <end position="96"/>
    </location>
</feature>
<name>A0A409X5B5_9AGAR</name>
<keyword evidence="3" id="KW-1185">Reference proteome</keyword>
<dbReference type="Proteomes" id="UP000284842">
    <property type="component" value="Unassembled WGS sequence"/>
</dbReference>
<protein>
    <submittedName>
        <fullName evidence="2">Uncharacterized protein</fullName>
    </submittedName>
</protein>
<organism evidence="2 3">
    <name type="scientific">Panaeolus cyanescens</name>
    <dbReference type="NCBI Taxonomy" id="181874"/>
    <lineage>
        <taxon>Eukaryota</taxon>
        <taxon>Fungi</taxon>
        <taxon>Dikarya</taxon>
        <taxon>Basidiomycota</taxon>
        <taxon>Agaricomycotina</taxon>
        <taxon>Agaricomycetes</taxon>
        <taxon>Agaricomycetidae</taxon>
        <taxon>Agaricales</taxon>
        <taxon>Agaricineae</taxon>
        <taxon>Galeropsidaceae</taxon>
        <taxon>Panaeolus</taxon>
    </lineage>
</organism>
<proteinExistence type="predicted"/>
<evidence type="ECO:0000313" key="3">
    <source>
        <dbReference type="Proteomes" id="UP000284842"/>
    </source>
</evidence>
<evidence type="ECO:0000256" key="1">
    <source>
        <dbReference type="SAM" id="Coils"/>
    </source>
</evidence>
<sequence length="303" mass="34159">MSLFFSCRINNCLQEDMQIDTEARISTFLLCLKDSDDTKRESQDLQLQYETAVARGALFCSKSFTFDCLQHALRMIERLKIARQEALKQSEEENERYVVSNSGPFEPDELNEETVDIWRQLANWTGYLHQETIAVIHASSMGDATDATGNAIPAEVARLDDIDPAILAMSEDEDDGPVVELESDLAAILDAFTLVGPGPLTATDAFLFCTELTRRKIQRIEEQNAFHRILRGYEPCASWKEMVRENATLLDHYMFELAYILPQKQTLPDDVIAGLAGVQNDTNPIPIDVDGDNTKWFVAQEKA</sequence>
<comment type="caution">
    <text evidence="2">The sequence shown here is derived from an EMBL/GenBank/DDBJ whole genome shotgun (WGS) entry which is preliminary data.</text>
</comment>
<evidence type="ECO:0000313" key="2">
    <source>
        <dbReference type="EMBL" id="PPQ85917.1"/>
    </source>
</evidence>
<reference evidence="2 3" key="1">
    <citation type="journal article" date="2018" name="Evol. Lett.">
        <title>Horizontal gene cluster transfer increased hallucinogenic mushroom diversity.</title>
        <authorList>
            <person name="Reynolds H.T."/>
            <person name="Vijayakumar V."/>
            <person name="Gluck-Thaler E."/>
            <person name="Korotkin H.B."/>
            <person name="Matheny P.B."/>
            <person name="Slot J.C."/>
        </authorList>
    </citation>
    <scope>NUCLEOTIDE SEQUENCE [LARGE SCALE GENOMIC DNA]</scope>
    <source>
        <strain evidence="2 3">2629</strain>
    </source>
</reference>
<gene>
    <name evidence="2" type="ORF">CVT24_009854</name>
</gene>
<dbReference type="EMBL" id="NHTK01004599">
    <property type="protein sequence ID" value="PPQ85917.1"/>
    <property type="molecule type" value="Genomic_DNA"/>
</dbReference>
<dbReference type="InParanoid" id="A0A409X5B5"/>
<dbReference type="AlphaFoldDB" id="A0A409X5B5"/>
<accession>A0A409X5B5</accession>